<dbReference type="SUPFAM" id="SSF56801">
    <property type="entry name" value="Acetyl-CoA synthetase-like"/>
    <property type="match status" value="1"/>
</dbReference>
<dbReference type="GO" id="GO:0044550">
    <property type="term" value="P:secondary metabolite biosynthetic process"/>
    <property type="evidence" value="ECO:0007669"/>
    <property type="project" value="TreeGrafter"/>
</dbReference>
<dbReference type="GO" id="GO:0005737">
    <property type="term" value="C:cytoplasm"/>
    <property type="evidence" value="ECO:0007669"/>
    <property type="project" value="TreeGrafter"/>
</dbReference>
<dbReference type="InterPro" id="IPR000873">
    <property type="entry name" value="AMP-dep_synth/lig_dom"/>
</dbReference>
<evidence type="ECO:0000313" key="3">
    <source>
        <dbReference type="Proteomes" id="UP000017081"/>
    </source>
</evidence>
<evidence type="ECO:0000259" key="1">
    <source>
        <dbReference type="PROSITE" id="PS50075"/>
    </source>
</evidence>
<dbReference type="EMBL" id="AXZF01000140">
    <property type="protein sequence ID" value="ERT66672.1"/>
    <property type="molecule type" value="Genomic_DNA"/>
</dbReference>
<dbReference type="eggNOG" id="COG1020">
    <property type="taxonomic scope" value="Bacteria"/>
</dbReference>
<dbReference type="PANTHER" id="PTHR45527:SF1">
    <property type="entry name" value="FATTY ACID SYNTHASE"/>
    <property type="match status" value="1"/>
</dbReference>
<dbReference type="GO" id="GO:0031177">
    <property type="term" value="F:phosphopantetheine binding"/>
    <property type="evidence" value="ECO:0007669"/>
    <property type="project" value="TreeGrafter"/>
</dbReference>
<protein>
    <submittedName>
        <fullName evidence="2">AMP-binding enzyme</fullName>
    </submittedName>
</protein>
<dbReference type="GO" id="GO:0043041">
    <property type="term" value="P:amino acid activation for nonribosomal peptide biosynthetic process"/>
    <property type="evidence" value="ECO:0007669"/>
    <property type="project" value="TreeGrafter"/>
</dbReference>
<keyword evidence="3" id="KW-1185">Reference proteome</keyword>
<dbReference type="Pfam" id="PF00550">
    <property type="entry name" value="PP-binding"/>
    <property type="match status" value="1"/>
</dbReference>
<dbReference type="InterPro" id="IPR036736">
    <property type="entry name" value="ACP-like_sf"/>
</dbReference>
<dbReference type="SUPFAM" id="SSF47336">
    <property type="entry name" value="ACP-like"/>
    <property type="match status" value="1"/>
</dbReference>
<dbReference type="Gene3D" id="3.30.300.30">
    <property type="match status" value="1"/>
</dbReference>
<dbReference type="Pfam" id="PF13193">
    <property type="entry name" value="AMP-binding_C"/>
    <property type="match status" value="1"/>
</dbReference>
<dbReference type="AlphaFoldDB" id="U7V4R6"/>
<dbReference type="InterPro" id="IPR045851">
    <property type="entry name" value="AMP-bd_C_sf"/>
</dbReference>
<name>U7V4R6_9FUSO</name>
<dbReference type="Pfam" id="PF00501">
    <property type="entry name" value="AMP-binding"/>
    <property type="match status" value="1"/>
</dbReference>
<dbReference type="STRING" id="1319815.HMPREF0202_02572"/>
<feature type="domain" description="Carrier" evidence="1">
    <location>
        <begin position="875"/>
        <end position="948"/>
    </location>
</feature>
<dbReference type="RefSeq" id="WP_023052101.1">
    <property type="nucleotide sequence ID" value="NZ_CP173065.2"/>
</dbReference>
<dbReference type="InterPro" id="IPR009081">
    <property type="entry name" value="PP-bd_ACP"/>
</dbReference>
<dbReference type="PANTHER" id="PTHR45527">
    <property type="entry name" value="NONRIBOSOMAL PEPTIDE SYNTHETASE"/>
    <property type="match status" value="1"/>
</dbReference>
<proteinExistence type="predicted"/>
<dbReference type="InterPro" id="IPR025110">
    <property type="entry name" value="AMP-bd_C"/>
</dbReference>
<dbReference type="PROSITE" id="PS50075">
    <property type="entry name" value="CARRIER"/>
    <property type="match status" value="1"/>
</dbReference>
<sequence>MMNKRKLSPNERMYLAFEKNYNSFVINRIVEGRGDIKIDVFQKAVNKVSEIYPESRFKLKNGFWVDSKLCPKVIKIQRKDVGKDFKELMKRKIDLTKDVACEIYYLNEFDKITIIFRTHHGVMDGKGQGIWIEAIFKELNNLEVEKFSSKVRDIDLLKDSGIKKNSDIVTVGKYSPLKDRVSYKITDPISKKIELDEKINSITAKLIGGIQSLSEDSKSRFIITRDIREKFPEEKLNTGNLSLPMYLETTSENWQEINKDLINTILKNEDIEYSPKEYFIFENIPMDILRLGLKYTIFNYNRQEKTATTAVISNLGRIDLQNYKTKYFIPEKVYALPVITPLVPLSFVITELENKTIITVGYYEDNYEEEKLEEYLEKLKDTLLNRVKVEIKGNKEVKKVDVFKDIFKKSDQEDILTLENNKEISYRDIFIGASKVANYLKKIGVNKGDRVSISTKRDSSYLISILACIKVGAVFIPIDPEYPKERVDYIKESSASKILLESLEFILEEDTLNNLNFKEFTEYKNEDVIYTIYTSGSTGKPKGVEITYGTLCNYISNCIEKYGITEKSIFGFFTSISFDLSITAIFTTLLAGGKIEFFNEKITPITLKNIFENSKMNSVKMTPTHLEIISKYNIKKDRFKLVIVGGEQLKVSTAKKAQDILGDSCKIVNEYGPTEATVGCIYHIFDKNKTYIGEGLPIGKPLDNIDLYLEIDTNENMGELFIGGDCLAKGYYNNLKETTDKFIYLENKRFYKSGDLCRINKDNDLEFLERKDFQVKIRGYRIELEEIEKKIEEYPSVVGCRVVPNSSKNALLAYYIGKIDQKELLKNLKEKLPEYMIPYAFFEIDEFPLNSNGKLDLKKLKELGQKDFKDNIDEVSLSSFEKKIIKIWEEILEIKIDKNKVNWNFYELGADSLSIVRFINEIEPFINKEGVEKILLNPNLETISKYKK</sequence>
<dbReference type="HOGENOM" id="CLU_298934_0_0_0"/>
<accession>U7V4R6</accession>
<dbReference type="InterPro" id="IPR042099">
    <property type="entry name" value="ANL_N_sf"/>
</dbReference>
<reference evidence="2 3" key="1">
    <citation type="submission" date="2013-08" db="EMBL/GenBank/DDBJ databases">
        <authorList>
            <person name="Weinstock G."/>
            <person name="Sodergren E."/>
            <person name="Wylie T."/>
            <person name="Fulton L."/>
            <person name="Fulton R."/>
            <person name="Fronick C."/>
            <person name="O'Laughlin M."/>
            <person name="Godfrey J."/>
            <person name="Miner T."/>
            <person name="Herter B."/>
            <person name="Appelbaum E."/>
            <person name="Cordes M."/>
            <person name="Lek S."/>
            <person name="Wollam A."/>
            <person name="Pepin K.H."/>
            <person name="Palsikar V.B."/>
            <person name="Mitreva M."/>
            <person name="Wilson R.K."/>
        </authorList>
    </citation>
    <scope>NUCLEOTIDE SEQUENCE [LARGE SCALE GENOMIC DNA]</scope>
    <source>
        <strain evidence="2 3">ATCC BAA-474</strain>
    </source>
</reference>
<comment type="caution">
    <text evidence="2">The sequence shown here is derived from an EMBL/GenBank/DDBJ whole genome shotgun (WGS) entry which is preliminary data.</text>
</comment>
<dbReference type="Gene3D" id="3.40.50.12780">
    <property type="entry name" value="N-terminal domain of ligase-like"/>
    <property type="match status" value="1"/>
</dbReference>
<organism evidence="2 3">
    <name type="scientific">Cetobacterium somerae ATCC BAA-474</name>
    <dbReference type="NCBI Taxonomy" id="1319815"/>
    <lineage>
        <taxon>Bacteria</taxon>
        <taxon>Fusobacteriati</taxon>
        <taxon>Fusobacteriota</taxon>
        <taxon>Fusobacteriia</taxon>
        <taxon>Fusobacteriales</taxon>
        <taxon>Fusobacteriaceae</taxon>
        <taxon>Cetobacterium</taxon>
    </lineage>
</organism>
<evidence type="ECO:0000313" key="2">
    <source>
        <dbReference type="EMBL" id="ERT66672.1"/>
    </source>
</evidence>
<gene>
    <name evidence="2" type="ORF">HMPREF0202_02572</name>
</gene>
<dbReference type="Proteomes" id="UP000017081">
    <property type="component" value="Unassembled WGS sequence"/>
</dbReference>
<dbReference type="Gene3D" id="1.10.1200.10">
    <property type="entry name" value="ACP-like"/>
    <property type="match status" value="1"/>
</dbReference>